<feature type="transmembrane region" description="Helical" evidence="7">
    <location>
        <begin position="403"/>
        <end position="421"/>
    </location>
</feature>
<gene>
    <name evidence="9" type="ordered locus">Lbys_3274</name>
</gene>
<keyword evidence="7" id="KW-0472">Membrane</keyword>
<dbReference type="Gene3D" id="3.30.565.10">
    <property type="entry name" value="Histidine kinase-like ATPase, C-terminal domain"/>
    <property type="match status" value="1"/>
</dbReference>
<dbReference type="SMART" id="SM00387">
    <property type="entry name" value="HATPase_c"/>
    <property type="match status" value="1"/>
</dbReference>
<dbReference type="SUPFAM" id="SSF48452">
    <property type="entry name" value="TPR-like"/>
    <property type="match status" value="2"/>
</dbReference>
<dbReference type="HOGENOM" id="CLU_000445_114_67_10"/>
<dbReference type="InterPro" id="IPR036097">
    <property type="entry name" value="HisK_dim/P_sf"/>
</dbReference>
<dbReference type="OrthoDB" id="1269247at2"/>
<protein>
    <recommendedName>
        <fullName evidence="2">histidine kinase</fullName>
        <ecNumber evidence="2">2.7.13.3</ecNumber>
    </recommendedName>
</protein>
<dbReference type="KEGG" id="lby:Lbys_3274"/>
<evidence type="ECO:0000256" key="6">
    <source>
        <dbReference type="SAM" id="Coils"/>
    </source>
</evidence>
<dbReference type="SMART" id="SM00388">
    <property type="entry name" value="HisKA"/>
    <property type="match status" value="1"/>
</dbReference>
<dbReference type="InterPro" id="IPR003594">
    <property type="entry name" value="HATPase_dom"/>
</dbReference>
<dbReference type="AlphaFoldDB" id="E4RWJ4"/>
<dbReference type="PANTHER" id="PTHR43047:SF72">
    <property type="entry name" value="OSMOSENSING HISTIDINE PROTEIN KINASE SLN1"/>
    <property type="match status" value="1"/>
</dbReference>
<feature type="domain" description="Histidine kinase" evidence="8">
    <location>
        <begin position="453"/>
        <end position="656"/>
    </location>
</feature>
<evidence type="ECO:0000256" key="2">
    <source>
        <dbReference type="ARBA" id="ARBA00012438"/>
    </source>
</evidence>
<dbReference type="eggNOG" id="COG0457">
    <property type="taxonomic scope" value="Bacteria"/>
</dbReference>
<dbReference type="GO" id="GO:0005886">
    <property type="term" value="C:plasma membrane"/>
    <property type="evidence" value="ECO:0007669"/>
    <property type="project" value="TreeGrafter"/>
</dbReference>
<dbReference type="InterPro" id="IPR011990">
    <property type="entry name" value="TPR-like_helical_dom_sf"/>
</dbReference>
<dbReference type="PRINTS" id="PR00344">
    <property type="entry name" value="BCTRLSENSOR"/>
</dbReference>
<dbReference type="SMART" id="SM00028">
    <property type="entry name" value="TPR"/>
    <property type="match status" value="5"/>
</dbReference>
<dbReference type="SUPFAM" id="SSF55874">
    <property type="entry name" value="ATPase domain of HSP90 chaperone/DNA topoisomerase II/histidine kinase"/>
    <property type="match status" value="1"/>
</dbReference>
<dbReference type="CDD" id="cd00082">
    <property type="entry name" value="HisKA"/>
    <property type="match status" value="1"/>
</dbReference>
<dbReference type="RefSeq" id="WP_013409961.1">
    <property type="nucleotide sequence ID" value="NC_014655.1"/>
</dbReference>
<dbReference type="STRING" id="649349.Lbys_3274"/>
<dbReference type="Proteomes" id="UP000007435">
    <property type="component" value="Chromosome"/>
</dbReference>
<dbReference type="InterPro" id="IPR019734">
    <property type="entry name" value="TPR_rpt"/>
</dbReference>
<name>E4RWJ4_LEAB4</name>
<evidence type="ECO:0000259" key="8">
    <source>
        <dbReference type="PROSITE" id="PS50109"/>
    </source>
</evidence>
<dbReference type="Pfam" id="PF02518">
    <property type="entry name" value="HATPase_c"/>
    <property type="match status" value="1"/>
</dbReference>
<dbReference type="SUPFAM" id="SSF47384">
    <property type="entry name" value="Homodimeric domain of signal transducing histidine kinase"/>
    <property type="match status" value="1"/>
</dbReference>
<dbReference type="InterPro" id="IPR004358">
    <property type="entry name" value="Sig_transdc_His_kin-like_C"/>
</dbReference>
<reference evidence="9 10" key="2">
    <citation type="journal article" date="2011" name="Stand. Genomic Sci.">
        <title>Complete genome sequence of Leadbetterella byssophila type strain (4M15).</title>
        <authorList>
            <person name="Abt B."/>
            <person name="Teshima H."/>
            <person name="Lucas S."/>
            <person name="Lapidus A."/>
            <person name="Del Rio T.G."/>
            <person name="Nolan M."/>
            <person name="Tice H."/>
            <person name="Cheng J.F."/>
            <person name="Pitluck S."/>
            <person name="Liolios K."/>
            <person name="Pagani I."/>
            <person name="Ivanova N."/>
            <person name="Mavromatis K."/>
            <person name="Pati A."/>
            <person name="Tapia R."/>
            <person name="Han C."/>
            <person name="Goodwin L."/>
            <person name="Chen A."/>
            <person name="Palaniappan K."/>
            <person name="Land M."/>
            <person name="Hauser L."/>
            <person name="Chang Y.J."/>
            <person name="Jeffries C.D."/>
            <person name="Rohde M."/>
            <person name="Goker M."/>
            <person name="Tindall B.J."/>
            <person name="Detter J.C."/>
            <person name="Woyke T."/>
            <person name="Bristow J."/>
            <person name="Eisen J.A."/>
            <person name="Markowitz V."/>
            <person name="Hugenholtz P."/>
            <person name="Klenk H.P."/>
            <person name="Kyrpides N.C."/>
        </authorList>
    </citation>
    <scope>NUCLEOTIDE SEQUENCE [LARGE SCALE GENOMIC DNA]</scope>
    <source>
        <strain evidence="10">DSM 17132 / JCM 16389 / KACC 11308 / NBRC 106382 / 4M15</strain>
    </source>
</reference>
<dbReference type="Gene3D" id="1.10.287.130">
    <property type="match status" value="1"/>
</dbReference>
<keyword evidence="7" id="KW-0812">Transmembrane</keyword>
<keyword evidence="6" id="KW-0175">Coiled coil</keyword>
<dbReference type="EC" id="2.7.13.3" evidence="2"/>
<dbReference type="InterPro" id="IPR036890">
    <property type="entry name" value="HATPase_C_sf"/>
</dbReference>
<evidence type="ECO:0000256" key="5">
    <source>
        <dbReference type="ARBA" id="ARBA00022777"/>
    </source>
</evidence>
<dbReference type="PANTHER" id="PTHR43047">
    <property type="entry name" value="TWO-COMPONENT HISTIDINE PROTEIN KINASE"/>
    <property type="match status" value="1"/>
</dbReference>
<evidence type="ECO:0000256" key="1">
    <source>
        <dbReference type="ARBA" id="ARBA00000085"/>
    </source>
</evidence>
<dbReference type="GO" id="GO:0009927">
    <property type="term" value="F:histidine phosphotransfer kinase activity"/>
    <property type="evidence" value="ECO:0007669"/>
    <property type="project" value="TreeGrafter"/>
</dbReference>
<evidence type="ECO:0000313" key="10">
    <source>
        <dbReference type="Proteomes" id="UP000007435"/>
    </source>
</evidence>
<proteinExistence type="predicted"/>
<organism evidence="9 10">
    <name type="scientific">Leadbetterella byssophila (strain DSM 17132 / JCM 16389 / KACC 11308 / NBRC 106382 / 4M15)</name>
    <dbReference type="NCBI Taxonomy" id="649349"/>
    <lineage>
        <taxon>Bacteria</taxon>
        <taxon>Pseudomonadati</taxon>
        <taxon>Bacteroidota</taxon>
        <taxon>Cytophagia</taxon>
        <taxon>Cytophagales</taxon>
        <taxon>Leadbetterellaceae</taxon>
        <taxon>Leadbetterella</taxon>
    </lineage>
</organism>
<accession>E4RWJ4</accession>
<dbReference type="Pfam" id="PF00512">
    <property type="entry name" value="HisKA"/>
    <property type="match status" value="1"/>
</dbReference>
<keyword evidence="5 9" id="KW-0418">Kinase</keyword>
<dbReference type="PROSITE" id="PS50109">
    <property type="entry name" value="HIS_KIN"/>
    <property type="match status" value="1"/>
</dbReference>
<keyword evidence="3" id="KW-0597">Phosphoprotein</keyword>
<dbReference type="eggNOG" id="COG0642">
    <property type="taxonomic scope" value="Bacteria"/>
</dbReference>
<evidence type="ECO:0000256" key="4">
    <source>
        <dbReference type="ARBA" id="ARBA00022679"/>
    </source>
</evidence>
<dbReference type="GO" id="GO:0000155">
    <property type="term" value="F:phosphorelay sensor kinase activity"/>
    <property type="evidence" value="ECO:0007669"/>
    <property type="project" value="InterPro"/>
</dbReference>
<evidence type="ECO:0000256" key="7">
    <source>
        <dbReference type="SAM" id="Phobius"/>
    </source>
</evidence>
<keyword evidence="7" id="KW-1133">Transmembrane helix</keyword>
<comment type="catalytic activity">
    <reaction evidence="1">
        <text>ATP + protein L-histidine = ADP + protein N-phospho-L-histidine.</text>
        <dbReference type="EC" id="2.7.13.3"/>
    </reaction>
</comment>
<keyword evidence="4" id="KW-0808">Transferase</keyword>
<dbReference type="EMBL" id="CP002305">
    <property type="protein sequence ID" value="ADQ18934.1"/>
    <property type="molecule type" value="Genomic_DNA"/>
</dbReference>
<evidence type="ECO:0000313" key="9">
    <source>
        <dbReference type="EMBL" id="ADQ18934.1"/>
    </source>
</evidence>
<sequence length="656" mass="74314">MSRLCILLIFLTRFALGQSKVDSLQMELLTAKDDTNKTRLYYRLWQIHRNVDLEKASKIADEGLAHAKKIKWDKGIAAFYTSKAEDFGNSRQLDSAEHYLKEAIKIYERIDFPKGLAGALTNLSAQYGNSSDFIRATEYGFKALYIAQEIRDTSYIVIATSNLSKYFYDHSDFGKAKEYANRAHKLATEADLGEQIGETLTMLAMCAAAEKDTLGSIEMYKKALQIYEEWELPREKASVYANLGVLYSDYAKKIEYSKKARDMFLELDLEKYPVAISNYGNMAVDYFNLVRFDVKDIPPFGTKERLNLAEENLKKCIQLLRETGDAGGLVHFLKLYGELEEYKGNYKGAIDLYKESFTLGDSLYSQEHKNRIARLESEKTIEEKNREIEIQQLELSNAQRTRAALIGGAALLFVIGALLFYQNRMRAKSNEALKALNQQLAEANQIKARFFGILSHDLRSPVASLIHFLQLQREVSDLKNSEHLHGIITDSAENLLETMESVLLWSKSQMDHFVPQKREVQLADLYAYIRKNLTSDRISCDSGNVEQIFTDPDYLQVIMLNLSSNALKAVQKQEDGMVVWDASLEGDEVLLSVKDNGPGMSAEQIETLFSKETIISAKKGLGLPIVRDLAEAIGCRLKVESKIGEGMVVCLYLKQE</sequence>
<feature type="coiled-coil region" evidence="6">
    <location>
        <begin position="365"/>
        <end position="401"/>
    </location>
</feature>
<evidence type="ECO:0000256" key="3">
    <source>
        <dbReference type="ARBA" id="ARBA00022553"/>
    </source>
</evidence>
<reference key="1">
    <citation type="submission" date="2010-11" db="EMBL/GenBank/DDBJ databases">
        <title>The complete genome of Leadbetterella byssophila DSM 17132.</title>
        <authorList>
            <consortium name="US DOE Joint Genome Institute (JGI-PGF)"/>
            <person name="Lucas S."/>
            <person name="Copeland A."/>
            <person name="Lapidus A."/>
            <person name="Glavina del Rio T."/>
            <person name="Dalin E."/>
            <person name="Tice H."/>
            <person name="Bruce D."/>
            <person name="Goodwin L."/>
            <person name="Pitluck S."/>
            <person name="Kyrpides N."/>
            <person name="Mavromatis K."/>
            <person name="Ivanova N."/>
            <person name="Teshima H."/>
            <person name="Brettin T."/>
            <person name="Detter J.C."/>
            <person name="Han C."/>
            <person name="Tapia R."/>
            <person name="Land M."/>
            <person name="Hauser L."/>
            <person name="Markowitz V."/>
            <person name="Cheng J.-F."/>
            <person name="Hugenholtz P."/>
            <person name="Woyke T."/>
            <person name="Wu D."/>
            <person name="Tindall B."/>
            <person name="Pomrenke H.G."/>
            <person name="Brambilla E."/>
            <person name="Klenk H.-P."/>
            <person name="Eisen J.A."/>
        </authorList>
    </citation>
    <scope>NUCLEOTIDE SEQUENCE [LARGE SCALE GENOMIC DNA]</scope>
    <source>
        <strain>DSM 17132</strain>
    </source>
</reference>
<dbReference type="InterPro" id="IPR003661">
    <property type="entry name" value="HisK_dim/P_dom"/>
</dbReference>
<keyword evidence="10" id="KW-1185">Reference proteome</keyword>
<dbReference type="InterPro" id="IPR005467">
    <property type="entry name" value="His_kinase_dom"/>
</dbReference>
<dbReference type="Gene3D" id="1.25.40.10">
    <property type="entry name" value="Tetratricopeptide repeat domain"/>
    <property type="match status" value="2"/>
</dbReference>